<evidence type="ECO:0000313" key="13">
    <source>
        <dbReference type="EMBL" id="KAF2660615.1"/>
    </source>
</evidence>
<dbReference type="FunFam" id="3.20.20.80:FF:000075">
    <property type="entry name" value="Sporulation-specific chitinase"/>
    <property type="match status" value="1"/>
</dbReference>
<keyword evidence="9 11" id="KW-0326">Glycosidase</keyword>
<comment type="similarity">
    <text evidence="3">Belongs to the glycosyl hydrolase 18 family. Chitinase class V subfamily.</text>
</comment>
<dbReference type="Proteomes" id="UP000799324">
    <property type="component" value="Unassembled WGS sequence"/>
</dbReference>
<evidence type="ECO:0000256" key="7">
    <source>
        <dbReference type="ARBA" id="ARBA00023024"/>
    </source>
</evidence>
<dbReference type="GO" id="GO:0008061">
    <property type="term" value="F:chitin binding"/>
    <property type="evidence" value="ECO:0007669"/>
    <property type="project" value="InterPro"/>
</dbReference>
<evidence type="ECO:0000256" key="10">
    <source>
        <dbReference type="ARBA" id="ARBA00023326"/>
    </source>
</evidence>
<dbReference type="CDD" id="cd06548">
    <property type="entry name" value="GH18_chitinase"/>
    <property type="match status" value="1"/>
</dbReference>
<evidence type="ECO:0000256" key="11">
    <source>
        <dbReference type="RuleBase" id="RU000489"/>
    </source>
</evidence>
<evidence type="ECO:0000256" key="4">
    <source>
        <dbReference type="ARBA" id="ARBA00012729"/>
    </source>
</evidence>
<dbReference type="InterPro" id="IPR001579">
    <property type="entry name" value="Glyco_hydro_18_chit_AS"/>
</dbReference>
<keyword evidence="10" id="KW-0624">Polysaccharide degradation</keyword>
<evidence type="ECO:0000256" key="9">
    <source>
        <dbReference type="ARBA" id="ARBA00023295"/>
    </source>
</evidence>
<dbReference type="GO" id="GO:0008843">
    <property type="term" value="F:endochitinase activity"/>
    <property type="evidence" value="ECO:0007669"/>
    <property type="project" value="UniProtKB-EC"/>
</dbReference>
<dbReference type="EC" id="3.2.1.14" evidence="4"/>
<dbReference type="Gene3D" id="3.10.50.10">
    <property type="match status" value="1"/>
</dbReference>
<evidence type="ECO:0000256" key="3">
    <source>
        <dbReference type="ARBA" id="ARBA00008682"/>
    </source>
</evidence>
<dbReference type="GO" id="GO:0005576">
    <property type="term" value="C:extracellular region"/>
    <property type="evidence" value="ECO:0007669"/>
    <property type="project" value="UniProtKB-SubCell"/>
</dbReference>
<dbReference type="Gene3D" id="3.20.20.80">
    <property type="entry name" value="Glycosidases"/>
    <property type="match status" value="1"/>
</dbReference>
<evidence type="ECO:0000256" key="1">
    <source>
        <dbReference type="ARBA" id="ARBA00000822"/>
    </source>
</evidence>
<proteinExistence type="inferred from homology"/>
<accession>A0A6A6TKQ6</accession>
<dbReference type="GO" id="GO:0000272">
    <property type="term" value="P:polysaccharide catabolic process"/>
    <property type="evidence" value="ECO:0007669"/>
    <property type="project" value="UniProtKB-KW"/>
</dbReference>
<dbReference type="SUPFAM" id="SSF54556">
    <property type="entry name" value="Chitinase insertion domain"/>
    <property type="match status" value="1"/>
</dbReference>
<dbReference type="InterPro" id="IPR011583">
    <property type="entry name" value="Chitinase_II/V-like_cat"/>
</dbReference>
<dbReference type="FunFam" id="3.10.50.10:FF:000005">
    <property type="entry name" value="Endochitinase B1"/>
    <property type="match status" value="1"/>
</dbReference>
<name>A0A6A6TKQ6_9PLEO</name>
<comment type="subcellular location">
    <subcellularLocation>
        <location evidence="2">Secreted</location>
    </subcellularLocation>
</comment>
<dbReference type="Pfam" id="PF00704">
    <property type="entry name" value="Glyco_hydro_18"/>
    <property type="match status" value="1"/>
</dbReference>
<dbReference type="SUPFAM" id="SSF51445">
    <property type="entry name" value="(Trans)glycosidases"/>
    <property type="match status" value="1"/>
</dbReference>
<dbReference type="InterPro" id="IPR001223">
    <property type="entry name" value="Glyco_hydro18_cat"/>
</dbReference>
<dbReference type="AlphaFoldDB" id="A0A6A6TKQ6"/>
<reference evidence="13" key="1">
    <citation type="journal article" date="2020" name="Stud. Mycol.">
        <title>101 Dothideomycetes genomes: a test case for predicting lifestyles and emergence of pathogens.</title>
        <authorList>
            <person name="Haridas S."/>
            <person name="Albert R."/>
            <person name="Binder M."/>
            <person name="Bloem J."/>
            <person name="Labutti K."/>
            <person name="Salamov A."/>
            <person name="Andreopoulos B."/>
            <person name="Baker S."/>
            <person name="Barry K."/>
            <person name="Bills G."/>
            <person name="Bluhm B."/>
            <person name="Cannon C."/>
            <person name="Castanera R."/>
            <person name="Culley D."/>
            <person name="Daum C."/>
            <person name="Ezra D."/>
            <person name="Gonzalez J."/>
            <person name="Henrissat B."/>
            <person name="Kuo A."/>
            <person name="Liang C."/>
            <person name="Lipzen A."/>
            <person name="Lutzoni F."/>
            <person name="Magnuson J."/>
            <person name="Mondo S."/>
            <person name="Nolan M."/>
            <person name="Ohm R."/>
            <person name="Pangilinan J."/>
            <person name="Park H.-J."/>
            <person name="Ramirez L."/>
            <person name="Alfaro M."/>
            <person name="Sun H."/>
            <person name="Tritt A."/>
            <person name="Yoshinaga Y."/>
            <person name="Zwiers L.-H."/>
            <person name="Turgeon B."/>
            <person name="Goodwin S."/>
            <person name="Spatafora J."/>
            <person name="Crous P."/>
            <person name="Grigoriev I."/>
        </authorList>
    </citation>
    <scope>NUCLEOTIDE SEQUENCE</scope>
    <source>
        <strain evidence="13">CBS 122681</strain>
    </source>
</reference>
<evidence type="ECO:0000256" key="8">
    <source>
        <dbReference type="ARBA" id="ARBA00023277"/>
    </source>
</evidence>
<dbReference type="EMBL" id="MU004298">
    <property type="protein sequence ID" value="KAF2660615.1"/>
    <property type="molecule type" value="Genomic_DNA"/>
</dbReference>
<keyword evidence="8" id="KW-0119">Carbohydrate metabolism</keyword>
<sequence>MGGGDDYRSVAYFTNWGIYGRQYTPEKIPASKLTHILYAFADNRDDGTVVLTDPWSDTDKHYDGDSWNDVGKNLYGSLKQLNLAKKRNRNLKVMLSIGGWTYTNTAKHFDGPASTPEGRKRFADSCVQLIKDLGFDGIDLDWEYPQNPEQGEQLLLLIHAIRSAMDGYAETFASGDYSHHPSHHHHRGQKPHFELSIAAPAGKSNHQNLPLERLGQALDFINVMGYDYAGAWDSVAGHQANLYPSRSCPSCTPFSCQAVIDDYTAAGVAPHKLVLGMPLYGRTFTNTTGFGQPFQGVGEGSWEQGIWDYKVLPKPGATEHLDEETGASYSYDPNTQTLISYDTVEMARRKAAYIKEKHLGGAMWWELNGDREDEEGSLIANVVRELGGHDSHRIKKKDNWLLYPDSCYENLKSGFPNDS</sequence>
<dbReference type="GO" id="GO:0006032">
    <property type="term" value="P:chitin catabolic process"/>
    <property type="evidence" value="ECO:0007669"/>
    <property type="project" value="UniProtKB-KW"/>
</dbReference>
<gene>
    <name evidence="13" type="ORF">K491DRAFT_588666</name>
</gene>
<dbReference type="OrthoDB" id="76388at2759"/>
<dbReference type="PANTHER" id="PTHR11177:SF365">
    <property type="entry name" value="ENDOCHITINASE B"/>
    <property type="match status" value="1"/>
</dbReference>
<evidence type="ECO:0000256" key="2">
    <source>
        <dbReference type="ARBA" id="ARBA00004613"/>
    </source>
</evidence>
<dbReference type="SMART" id="SM00636">
    <property type="entry name" value="Glyco_18"/>
    <property type="match status" value="1"/>
</dbReference>
<feature type="domain" description="GH18" evidence="12">
    <location>
        <begin position="7"/>
        <end position="389"/>
    </location>
</feature>
<dbReference type="InterPro" id="IPR017853">
    <property type="entry name" value="GH"/>
</dbReference>
<evidence type="ECO:0000259" key="12">
    <source>
        <dbReference type="PROSITE" id="PS51910"/>
    </source>
</evidence>
<keyword evidence="7" id="KW-0146">Chitin degradation</keyword>
<evidence type="ECO:0000256" key="5">
    <source>
        <dbReference type="ARBA" id="ARBA00022525"/>
    </source>
</evidence>
<dbReference type="PROSITE" id="PS01095">
    <property type="entry name" value="GH18_1"/>
    <property type="match status" value="1"/>
</dbReference>
<evidence type="ECO:0000256" key="6">
    <source>
        <dbReference type="ARBA" id="ARBA00022801"/>
    </source>
</evidence>
<dbReference type="PROSITE" id="PS51910">
    <property type="entry name" value="GH18_2"/>
    <property type="match status" value="1"/>
</dbReference>
<protein>
    <recommendedName>
        <fullName evidence="4">chitinase</fullName>
        <ecNumber evidence="4">3.2.1.14</ecNumber>
    </recommendedName>
</protein>
<dbReference type="InterPro" id="IPR050314">
    <property type="entry name" value="Glycosyl_Hydrlase_18"/>
</dbReference>
<keyword evidence="14" id="KW-1185">Reference proteome</keyword>
<dbReference type="PANTHER" id="PTHR11177">
    <property type="entry name" value="CHITINASE"/>
    <property type="match status" value="1"/>
</dbReference>
<keyword evidence="5" id="KW-0964">Secreted</keyword>
<organism evidence="13 14">
    <name type="scientific">Lophiostoma macrostomum CBS 122681</name>
    <dbReference type="NCBI Taxonomy" id="1314788"/>
    <lineage>
        <taxon>Eukaryota</taxon>
        <taxon>Fungi</taxon>
        <taxon>Dikarya</taxon>
        <taxon>Ascomycota</taxon>
        <taxon>Pezizomycotina</taxon>
        <taxon>Dothideomycetes</taxon>
        <taxon>Pleosporomycetidae</taxon>
        <taxon>Pleosporales</taxon>
        <taxon>Lophiostomataceae</taxon>
        <taxon>Lophiostoma</taxon>
    </lineage>
</organism>
<dbReference type="InterPro" id="IPR029070">
    <property type="entry name" value="Chitinase_insertion_sf"/>
</dbReference>
<comment type="catalytic activity">
    <reaction evidence="1">
        <text>Random endo-hydrolysis of N-acetyl-beta-D-glucosaminide (1-&gt;4)-beta-linkages in chitin and chitodextrins.</text>
        <dbReference type="EC" id="3.2.1.14"/>
    </reaction>
</comment>
<evidence type="ECO:0000313" key="14">
    <source>
        <dbReference type="Proteomes" id="UP000799324"/>
    </source>
</evidence>
<keyword evidence="6 11" id="KW-0378">Hydrolase</keyword>